<gene>
    <name evidence="2" type="ORF">A2W32_03035</name>
</gene>
<protein>
    <recommendedName>
        <fullName evidence="1">Methyltransferase FkbM domain-containing protein</fullName>
    </recommendedName>
</protein>
<proteinExistence type="predicted"/>
<name>A0A1F4UWP8_UNCKA</name>
<dbReference type="STRING" id="1802610.A2W32_03035"/>
<accession>A0A1F4UWP8</accession>
<feature type="domain" description="Methyltransferase FkbM" evidence="1">
    <location>
        <begin position="100"/>
        <end position="264"/>
    </location>
</feature>
<dbReference type="InterPro" id="IPR006342">
    <property type="entry name" value="FkbM_mtfrase"/>
</dbReference>
<evidence type="ECO:0000259" key="1">
    <source>
        <dbReference type="Pfam" id="PF05050"/>
    </source>
</evidence>
<dbReference type="SUPFAM" id="SSF53335">
    <property type="entry name" value="S-adenosyl-L-methionine-dependent methyltransferases"/>
    <property type="match status" value="1"/>
</dbReference>
<dbReference type="PANTHER" id="PTHR36973:SF4">
    <property type="entry name" value="NODULATION PROTEIN"/>
    <property type="match status" value="1"/>
</dbReference>
<dbReference type="GO" id="GO:0008171">
    <property type="term" value="F:O-methyltransferase activity"/>
    <property type="evidence" value="ECO:0007669"/>
    <property type="project" value="TreeGrafter"/>
</dbReference>
<dbReference type="PANTHER" id="PTHR36973">
    <property type="entry name" value="SLL1456 PROTEIN-RELATED"/>
    <property type="match status" value="1"/>
</dbReference>
<dbReference type="AlphaFoldDB" id="A0A1F4UWP8"/>
<dbReference type="Gene3D" id="3.40.50.150">
    <property type="entry name" value="Vaccinia Virus protein VP39"/>
    <property type="match status" value="1"/>
</dbReference>
<dbReference type="Pfam" id="PF05050">
    <property type="entry name" value="Methyltransf_21"/>
    <property type="match status" value="1"/>
</dbReference>
<organism evidence="2 3">
    <name type="scientific">candidate division WWE3 bacterium RBG_16_37_10</name>
    <dbReference type="NCBI Taxonomy" id="1802610"/>
    <lineage>
        <taxon>Bacteria</taxon>
        <taxon>Katanobacteria</taxon>
    </lineage>
</organism>
<dbReference type="InterPro" id="IPR029063">
    <property type="entry name" value="SAM-dependent_MTases_sf"/>
</dbReference>
<evidence type="ECO:0000313" key="3">
    <source>
        <dbReference type="Proteomes" id="UP000177371"/>
    </source>
</evidence>
<comment type="caution">
    <text evidence="2">The sequence shown here is derived from an EMBL/GenBank/DDBJ whole genome shotgun (WGS) entry which is preliminary data.</text>
</comment>
<dbReference type="EMBL" id="MEUT01000052">
    <property type="protein sequence ID" value="OGC49316.1"/>
    <property type="molecule type" value="Genomic_DNA"/>
</dbReference>
<reference evidence="2 3" key="1">
    <citation type="journal article" date="2016" name="Nat. Commun.">
        <title>Thousands of microbial genomes shed light on interconnected biogeochemical processes in an aquifer system.</title>
        <authorList>
            <person name="Anantharaman K."/>
            <person name="Brown C.T."/>
            <person name="Hug L.A."/>
            <person name="Sharon I."/>
            <person name="Castelle C.J."/>
            <person name="Probst A.J."/>
            <person name="Thomas B.C."/>
            <person name="Singh A."/>
            <person name="Wilkins M.J."/>
            <person name="Karaoz U."/>
            <person name="Brodie E.L."/>
            <person name="Williams K.H."/>
            <person name="Hubbard S.S."/>
            <person name="Banfield J.F."/>
        </authorList>
    </citation>
    <scope>NUCLEOTIDE SEQUENCE [LARGE SCALE GENOMIC DNA]</scope>
</reference>
<dbReference type="Proteomes" id="UP000177371">
    <property type="component" value="Unassembled WGS sequence"/>
</dbReference>
<sequence length="295" mass="33931">MLEKVKWFINASISLDLGFWKVSDWTSAKKFEFTILKYLEIILNLLNIKKFRLGESHVTLFGKNIYYDTSFGIAGYQSMLTRHQKMLKFAKIEKVKTVVDIGANVGFFSLVCGDLYKGVDIYAIEPVAKAFECLTKNLTESNYHIFQLAMSDKDGKENMVFTEENTAVSSVIRNETGADNKEIGDKNIRFIEVDAKTLNTFILENNLEVLDILKVDTEFFEYNVLKAACEALKRTRYLHIEISIENNSNYTFSQINSLLYSKDFNFQLVCFRNFTDKGDGPIPVGDFLFKNIMKE</sequence>
<dbReference type="InterPro" id="IPR053188">
    <property type="entry name" value="FkbM_Methyltransferase"/>
</dbReference>
<dbReference type="NCBIfam" id="TIGR01444">
    <property type="entry name" value="fkbM_fam"/>
    <property type="match status" value="1"/>
</dbReference>
<evidence type="ECO:0000313" key="2">
    <source>
        <dbReference type="EMBL" id="OGC49316.1"/>
    </source>
</evidence>